<evidence type="ECO:0000313" key="2">
    <source>
        <dbReference type="Proteomes" id="UP000006002"/>
    </source>
</evidence>
<organism evidence="1 2">
    <name type="scientific">Blautia obeum ATCC 29174</name>
    <dbReference type="NCBI Taxonomy" id="411459"/>
    <lineage>
        <taxon>Bacteria</taxon>
        <taxon>Bacillati</taxon>
        <taxon>Bacillota</taxon>
        <taxon>Clostridia</taxon>
        <taxon>Lachnospirales</taxon>
        <taxon>Lachnospiraceae</taxon>
        <taxon>Blautia</taxon>
    </lineage>
</organism>
<name>A5ZRB4_9FIRM</name>
<reference evidence="1 2" key="1">
    <citation type="submission" date="2007-03" db="EMBL/GenBank/DDBJ databases">
        <authorList>
            <person name="Fulton L."/>
            <person name="Clifton S."/>
            <person name="Fulton B."/>
            <person name="Xu J."/>
            <person name="Minx P."/>
            <person name="Pepin K.H."/>
            <person name="Johnson M."/>
            <person name="Thiruvilangam P."/>
            <person name="Bhonagiri V."/>
            <person name="Nash W.E."/>
            <person name="Mardis E.R."/>
            <person name="Wilson R.K."/>
        </authorList>
    </citation>
    <scope>NUCLEOTIDE SEQUENCE [LARGE SCALE GENOMIC DNA]</scope>
    <source>
        <strain evidence="1 2">ATCC 29174</strain>
    </source>
</reference>
<dbReference type="AlphaFoldDB" id="A5ZRB4"/>
<comment type="caution">
    <text evidence="1">The sequence shown here is derived from an EMBL/GenBank/DDBJ whole genome shotgun (WGS) entry which is preliminary data.</text>
</comment>
<reference evidence="1 2" key="2">
    <citation type="submission" date="2007-04" db="EMBL/GenBank/DDBJ databases">
        <title>Draft genome sequence of Ruminococcus obeum (ATCC 29174).</title>
        <authorList>
            <person name="Sudarsanam P."/>
            <person name="Ley R."/>
            <person name="Guruge J."/>
            <person name="Turnbaugh P.J."/>
            <person name="Mahowald M."/>
            <person name="Liep D."/>
            <person name="Gordon J."/>
        </authorList>
    </citation>
    <scope>NUCLEOTIDE SEQUENCE [LARGE SCALE GENOMIC DNA]</scope>
    <source>
        <strain evidence="1 2">ATCC 29174</strain>
    </source>
</reference>
<evidence type="ECO:0000313" key="1">
    <source>
        <dbReference type="EMBL" id="EDM87732.1"/>
    </source>
</evidence>
<dbReference type="Proteomes" id="UP000006002">
    <property type="component" value="Unassembled WGS sequence"/>
</dbReference>
<gene>
    <name evidence="1" type="ORF">RUMOBE_01541</name>
</gene>
<protein>
    <submittedName>
        <fullName evidence="1">Uncharacterized protein</fullName>
    </submittedName>
</protein>
<dbReference type="EMBL" id="AAVO02000005">
    <property type="protein sequence ID" value="EDM87732.1"/>
    <property type="molecule type" value="Genomic_DNA"/>
</dbReference>
<accession>A5ZRB4</accession>
<sequence>MYIKIGTTKRGKIMEITKNNQIGTTKQKILVLSHIL</sequence>
<dbReference type="HOGENOM" id="CLU_3354876_0_0_9"/>
<proteinExistence type="predicted"/>